<evidence type="ECO:0000313" key="2">
    <source>
        <dbReference type="Proteomes" id="UP000034753"/>
    </source>
</evidence>
<comment type="caution">
    <text evidence="1">The sequence shown here is derived from an EMBL/GenBank/DDBJ whole genome shotgun (WGS) entry which is preliminary data.</text>
</comment>
<organism evidence="1 2">
    <name type="scientific">Candidatus Daviesbacteria bacterium GW2011_GWB1_41_5</name>
    <dbReference type="NCBI Taxonomy" id="1618429"/>
    <lineage>
        <taxon>Bacteria</taxon>
        <taxon>Candidatus Daviesiibacteriota</taxon>
    </lineage>
</organism>
<accession>A0A0G0ZN55</accession>
<dbReference type="GO" id="GO:0008781">
    <property type="term" value="F:N-acylneuraminate cytidylyltransferase activity"/>
    <property type="evidence" value="ECO:0007669"/>
    <property type="project" value="TreeGrafter"/>
</dbReference>
<name>A0A0G0ZN55_9BACT</name>
<dbReference type="PANTHER" id="PTHR21485">
    <property type="entry name" value="HAD SUPERFAMILY MEMBERS CMAS AND KDSC"/>
    <property type="match status" value="1"/>
</dbReference>
<dbReference type="EMBL" id="LCBN01000001">
    <property type="protein sequence ID" value="KKS14428.1"/>
    <property type="molecule type" value="Genomic_DNA"/>
</dbReference>
<evidence type="ECO:0000313" key="1">
    <source>
        <dbReference type="EMBL" id="KKS14428.1"/>
    </source>
</evidence>
<dbReference type="SUPFAM" id="SSF53448">
    <property type="entry name" value="Nucleotide-diphospho-sugar transferases"/>
    <property type="match status" value="1"/>
</dbReference>
<gene>
    <name evidence="1" type="ORF">UU67_C0001G0024</name>
</gene>
<keyword evidence="1" id="KW-0548">Nucleotidyltransferase</keyword>
<dbReference type="Proteomes" id="UP000034753">
    <property type="component" value="Unassembled WGS sequence"/>
</dbReference>
<protein>
    <submittedName>
        <fullName evidence="1">Acylneuraminate cytidylyltransferase</fullName>
    </submittedName>
</protein>
<dbReference type="Gene3D" id="3.90.550.10">
    <property type="entry name" value="Spore Coat Polysaccharide Biosynthesis Protein SpsA, Chain A"/>
    <property type="match status" value="1"/>
</dbReference>
<dbReference type="InterPro" id="IPR029044">
    <property type="entry name" value="Nucleotide-diphossugar_trans"/>
</dbReference>
<dbReference type="Pfam" id="PF02348">
    <property type="entry name" value="CTP_transf_3"/>
    <property type="match status" value="1"/>
</dbReference>
<dbReference type="AlphaFoldDB" id="A0A0G0ZN55"/>
<reference evidence="1 2" key="1">
    <citation type="journal article" date="2015" name="Nature">
        <title>rRNA introns, odd ribosomes, and small enigmatic genomes across a large radiation of phyla.</title>
        <authorList>
            <person name="Brown C.T."/>
            <person name="Hug L.A."/>
            <person name="Thomas B.C."/>
            <person name="Sharon I."/>
            <person name="Castelle C.J."/>
            <person name="Singh A."/>
            <person name="Wilkins M.J."/>
            <person name="Williams K.H."/>
            <person name="Banfield J.F."/>
        </authorList>
    </citation>
    <scope>NUCLEOTIDE SEQUENCE [LARGE SCALE GENOMIC DNA]</scope>
</reference>
<keyword evidence="1" id="KW-0808">Transferase</keyword>
<dbReference type="InterPro" id="IPR003329">
    <property type="entry name" value="Cytidylyl_trans"/>
</dbReference>
<sequence length="244" mass="27303">MGTNKRKILAFIPARSGSKGLPGKNIIKVAGLPLIAYSINSGRSAKLVDKILVSTDSPQIGRVAKRYGAIVPFLRPAKLATDTAPTIDAVMHALRWLEDSGEQYDAVALLEPTSPLRKAGDIDRAIKILLDNWEKTDAVVSLGEIALESPYIAKKVQNGYVRPLIKVPGLTTRRQDLPKAYFPYGVIYLCKTTTLEKEKTFYPKRIMPYYIERWQNYEVDDIWNLVTIEAVIKCLKTAKVNNKK</sequence>
<dbReference type="CDD" id="cd02513">
    <property type="entry name" value="CMP-NeuAc_Synthase"/>
    <property type="match status" value="1"/>
</dbReference>
<proteinExistence type="predicted"/>
<dbReference type="InterPro" id="IPR050793">
    <property type="entry name" value="CMP-NeuNAc_synthase"/>
</dbReference>
<dbReference type="PANTHER" id="PTHR21485:SF6">
    <property type="entry name" value="N-ACYLNEURAMINATE CYTIDYLYLTRANSFERASE-RELATED"/>
    <property type="match status" value="1"/>
</dbReference>